<accession>A0ABR7Q9U7</accession>
<evidence type="ECO:0000256" key="2">
    <source>
        <dbReference type="ARBA" id="ARBA00005752"/>
    </source>
</evidence>
<evidence type="ECO:0000256" key="7">
    <source>
        <dbReference type="ARBA" id="ARBA00048741"/>
    </source>
</evidence>
<dbReference type="GO" id="GO:0004066">
    <property type="term" value="F:asparagine synthase (glutamine-hydrolyzing) activity"/>
    <property type="evidence" value="ECO:0007669"/>
    <property type="project" value="UniProtKB-EC"/>
</dbReference>
<comment type="similarity">
    <text evidence="2">Belongs to the asparagine synthetase family.</text>
</comment>
<evidence type="ECO:0000256" key="1">
    <source>
        <dbReference type="ARBA" id="ARBA00005187"/>
    </source>
</evidence>
<evidence type="ECO:0000256" key="6">
    <source>
        <dbReference type="ARBA" id="ARBA00022962"/>
    </source>
</evidence>
<gene>
    <name evidence="10" type="primary">asnB</name>
    <name evidence="10" type="ORF">H2O64_11665</name>
</gene>
<dbReference type="CDD" id="cd00712">
    <property type="entry name" value="AsnB"/>
    <property type="match status" value="1"/>
</dbReference>
<proteinExistence type="inferred from homology"/>
<sequence length="614" mass="70737">MCGILGVIAYNKIVEKDKEVIALMQQEIVHRGPDNQSVWNDDSVVFAHNRLSIIDLSDQANQPMIASDDSVVISYNGEVYNYEEIKKDLIGKQEFKTDHSDTEVIINAYKEWGIDGLLKRLRGMFAFALYDKKTATTFLVRDRLGKKPLYYATVANKIYFSSETKPLLKADEIDAAINEESIYHYLTFLTVNAPNTFYKHIKKLEAGNYLKITAKKEIEQKEYWSITNAINTTSLDSYEKAQEKFKEKLEVSMQLRNISDVPISIALSGGVDSSLNLYYSAQKNPSINAINLEYQTNHEFNESDNARKYANTLGLEYHQMQINAEEYEKQLLDLQAIQTDAPFGDASSVLLYYISKKVKAIGSKVLLVGEGGDELGGYPVYIKIQKEYNILKLIPKFLRKYLKYIPLAKPFDFFYDNKIISRRQVHGFTEHEKKKFWKKGTYNSYEILGKLMDEVTIETKDAFLKKVLNIEYKLRLPELILAKVDYSTMAASIEARSPYMDYKLIEYCASLPFELKMKNGAKSIIKDVAKNILPDYIVNGKKVGFGMLLHPFLTISLPKMFQKEIIENPEAPVKEFIDEKYLKKLMSSKTFSPKKGYRLWIMYSLNIWLSNQKK</sequence>
<evidence type="ECO:0000256" key="4">
    <source>
        <dbReference type="ARBA" id="ARBA00022741"/>
    </source>
</evidence>
<evidence type="ECO:0000256" key="8">
    <source>
        <dbReference type="SAM" id="Coils"/>
    </source>
</evidence>
<dbReference type="Pfam" id="PF13522">
    <property type="entry name" value="GATase_6"/>
    <property type="match status" value="1"/>
</dbReference>
<dbReference type="InterPro" id="IPR029055">
    <property type="entry name" value="Ntn_hydrolases_N"/>
</dbReference>
<dbReference type="InterPro" id="IPR014729">
    <property type="entry name" value="Rossmann-like_a/b/a_fold"/>
</dbReference>
<dbReference type="EC" id="6.3.5.4" evidence="3"/>
<dbReference type="PANTHER" id="PTHR43284:SF1">
    <property type="entry name" value="ASPARAGINE SYNTHETASE"/>
    <property type="match status" value="1"/>
</dbReference>
<evidence type="ECO:0000259" key="9">
    <source>
        <dbReference type="PROSITE" id="PS51278"/>
    </source>
</evidence>
<comment type="pathway">
    <text evidence="1">Amino-acid biosynthesis; L-asparagine biosynthesis; L-asparagine from L-aspartate (L-Gln route): step 1/1.</text>
</comment>
<dbReference type="NCBIfam" id="TIGR01536">
    <property type="entry name" value="asn_synth_AEB"/>
    <property type="match status" value="1"/>
</dbReference>
<comment type="caution">
    <text evidence="10">The sequence shown here is derived from an EMBL/GenBank/DDBJ whole genome shotgun (WGS) entry which is preliminary data.</text>
</comment>
<dbReference type="InterPro" id="IPR017932">
    <property type="entry name" value="GATase_2_dom"/>
</dbReference>
<organism evidence="10 11">
    <name type="scientific">Kordia aestuariivivens</name>
    <dbReference type="NCBI Taxonomy" id="2759037"/>
    <lineage>
        <taxon>Bacteria</taxon>
        <taxon>Pseudomonadati</taxon>
        <taxon>Bacteroidota</taxon>
        <taxon>Flavobacteriia</taxon>
        <taxon>Flavobacteriales</taxon>
        <taxon>Flavobacteriaceae</taxon>
        <taxon>Kordia</taxon>
    </lineage>
</organism>
<evidence type="ECO:0000313" key="10">
    <source>
        <dbReference type="EMBL" id="MBC8755336.1"/>
    </source>
</evidence>
<reference evidence="10 11" key="1">
    <citation type="submission" date="2020-07" db="EMBL/GenBank/DDBJ databases">
        <title>Description of Kordia aestuariivivens sp. nov., isolated from a tidal flat.</title>
        <authorList>
            <person name="Park S."/>
            <person name="Yoon J.-H."/>
        </authorList>
    </citation>
    <scope>NUCLEOTIDE SEQUENCE [LARGE SCALE GENOMIC DNA]</scope>
    <source>
        <strain evidence="10 11">YSTF-M3</strain>
    </source>
</reference>
<dbReference type="InterPro" id="IPR001962">
    <property type="entry name" value="Asn_synthase"/>
</dbReference>
<dbReference type="CDD" id="cd01991">
    <property type="entry name" value="Asn_synthase_B_C"/>
    <property type="match status" value="1"/>
</dbReference>
<dbReference type="PANTHER" id="PTHR43284">
    <property type="entry name" value="ASPARAGINE SYNTHETASE (GLUTAMINE-HYDROLYZING)"/>
    <property type="match status" value="1"/>
</dbReference>
<name>A0ABR7Q9U7_9FLAO</name>
<dbReference type="SUPFAM" id="SSF56235">
    <property type="entry name" value="N-terminal nucleophile aminohydrolases (Ntn hydrolases)"/>
    <property type="match status" value="1"/>
</dbReference>
<dbReference type="PIRSF" id="PIRSF001589">
    <property type="entry name" value="Asn_synthetase_glu-h"/>
    <property type="match status" value="1"/>
</dbReference>
<evidence type="ECO:0000256" key="5">
    <source>
        <dbReference type="ARBA" id="ARBA00022840"/>
    </source>
</evidence>
<keyword evidence="6" id="KW-0315">Glutamine amidotransferase</keyword>
<dbReference type="InterPro" id="IPR006426">
    <property type="entry name" value="Asn_synth_AEB"/>
</dbReference>
<comment type="catalytic activity">
    <reaction evidence="7">
        <text>L-aspartate + L-glutamine + ATP + H2O = L-asparagine + L-glutamate + AMP + diphosphate + H(+)</text>
        <dbReference type="Rhea" id="RHEA:12228"/>
        <dbReference type="ChEBI" id="CHEBI:15377"/>
        <dbReference type="ChEBI" id="CHEBI:15378"/>
        <dbReference type="ChEBI" id="CHEBI:29985"/>
        <dbReference type="ChEBI" id="CHEBI:29991"/>
        <dbReference type="ChEBI" id="CHEBI:30616"/>
        <dbReference type="ChEBI" id="CHEBI:33019"/>
        <dbReference type="ChEBI" id="CHEBI:58048"/>
        <dbReference type="ChEBI" id="CHEBI:58359"/>
        <dbReference type="ChEBI" id="CHEBI:456215"/>
        <dbReference type="EC" id="6.3.5.4"/>
    </reaction>
</comment>
<dbReference type="Gene3D" id="3.60.20.10">
    <property type="entry name" value="Glutamine Phosphoribosylpyrophosphate, subunit 1, domain 1"/>
    <property type="match status" value="1"/>
</dbReference>
<dbReference type="Proteomes" id="UP000619238">
    <property type="component" value="Unassembled WGS sequence"/>
</dbReference>
<dbReference type="InterPro" id="IPR033738">
    <property type="entry name" value="AsnB_N"/>
</dbReference>
<feature type="domain" description="Glutamine amidotransferase type-2" evidence="9">
    <location>
        <begin position="2"/>
        <end position="215"/>
    </location>
</feature>
<protein>
    <recommendedName>
        <fullName evidence="3">asparagine synthase (glutamine-hydrolyzing)</fullName>
        <ecNumber evidence="3">6.3.5.4</ecNumber>
    </recommendedName>
</protein>
<keyword evidence="11" id="KW-1185">Reference proteome</keyword>
<evidence type="ECO:0000313" key="11">
    <source>
        <dbReference type="Proteomes" id="UP000619238"/>
    </source>
</evidence>
<dbReference type="InterPro" id="IPR051786">
    <property type="entry name" value="ASN_synthetase/amidase"/>
</dbReference>
<dbReference type="Gene3D" id="3.40.50.620">
    <property type="entry name" value="HUPs"/>
    <property type="match status" value="1"/>
</dbReference>
<dbReference type="SUPFAM" id="SSF52402">
    <property type="entry name" value="Adenine nucleotide alpha hydrolases-like"/>
    <property type="match status" value="1"/>
</dbReference>
<dbReference type="RefSeq" id="WP_187562382.1">
    <property type="nucleotide sequence ID" value="NZ_JACGWS010000006.1"/>
</dbReference>
<dbReference type="EMBL" id="JACGWS010000006">
    <property type="protein sequence ID" value="MBC8755336.1"/>
    <property type="molecule type" value="Genomic_DNA"/>
</dbReference>
<keyword evidence="4" id="KW-0547">Nucleotide-binding</keyword>
<dbReference type="Pfam" id="PF00733">
    <property type="entry name" value="Asn_synthase"/>
    <property type="match status" value="1"/>
</dbReference>
<keyword evidence="5" id="KW-0067">ATP-binding</keyword>
<evidence type="ECO:0000256" key="3">
    <source>
        <dbReference type="ARBA" id="ARBA00012737"/>
    </source>
</evidence>
<dbReference type="PROSITE" id="PS51278">
    <property type="entry name" value="GATASE_TYPE_2"/>
    <property type="match status" value="1"/>
</dbReference>
<keyword evidence="10" id="KW-0436">Ligase</keyword>
<feature type="coiled-coil region" evidence="8">
    <location>
        <begin position="310"/>
        <end position="337"/>
    </location>
</feature>
<keyword evidence="8" id="KW-0175">Coiled coil</keyword>